<evidence type="ECO:0000256" key="14">
    <source>
        <dbReference type="ARBA" id="ARBA00023180"/>
    </source>
</evidence>
<dbReference type="Pfam" id="PF00560">
    <property type="entry name" value="LRR_1"/>
    <property type="match status" value="2"/>
</dbReference>
<comment type="subcellular location">
    <subcellularLocation>
        <location evidence="1">Membrane</location>
        <topology evidence="1">Single-pass membrane protein</topology>
    </subcellularLocation>
</comment>
<keyword evidence="12 17" id="KW-1133">Transmembrane helix</keyword>
<evidence type="ECO:0000259" key="18">
    <source>
        <dbReference type="PROSITE" id="PS50011"/>
    </source>
</evidence>
<dbReference type="Proteomes" id="UP000030645">
    <property type="component" value="Unassembled WGS sequence"/>
</dbReference>
<dbReference type="GO" id="GO:0016747">
    <property type="term" value="F:acyltransferase activity, transferring groups other than amino-acyl groups"/>
    <property type="evidence" value="ECO:0007669"/>
    <property type="project" value="InterPro"/>
</dbReference>
<evidence type="ECO:0000256" key="15">
    <source>
        <dbReference type="ARBA" id="ARBA00023315"/>
    </source>
</evidence>
<evidence type="ECO:0000256" key="10">
    <source>
        <dbReference type="ARBA" id="ARBA00022777"/>
    </source>
</evidence>
<keyword evidence="20" id="KW-0675">Receptor</keyword>
<dbReference type="FunFam" id="3.80.10.10:FF:000129">
    <property type="entry name" value="Leucine-rich repeat receptor-like kinase"/>
    <property type="match status" value="1"/>
</dbReference>
<dbReference type="InterPro" id="IPR011009">
    <property type="entry name" value="Kinase-like_dom_sf"/>
</dbReference>
<keyword evidence="5" id="KW-0808">Transferase</keyword>
<evidence type="ECO:0000256" key="2">
    <source>
        <dbReference type="ARBA" id="ARBA00008694"/>
    </source>
</evidence>
<dbReference type="Pfam" id="PF00583">
    <property type="entry name" value="Acetyltransf_1"/>
    <property type="match status" value="1"/>
</dbReference>
<dbReference type="FunFam" id="3.30.200.20:FF:000328">
    <property type="entry name" value="Leucine-rich repeat protein kinase family protein"/>
    <property type="match status" value="1"/>
</dbReference>
<dbReference type="InterPro" id="IPR001245">
    <property type="entry name" value="Ser-Thr/Tyr_kinase_cat_dom"/>
</dbReference>
<keyword evidence="8" id="KW-0677">Repeat</keyword>
<dbReference type="PANTHER" id="PTHR45974">
    <property type="entry name" value="RECEPTOR-LIKE PROTEIN 55"/>
    <property type="match status" value="1"/>
</dbReference>
<dbReference type="PANTHER" id="PTHR45974:SF23">
    <property type="entry name" value="PROTEIN KINASE DOMAIN-CONTAINING PROTEIN"/>
    <property type="match status" value="1"/>
</dbReference>
<accession>W9RFV2</accession>
<dbReference type="PROSITE" id="PS00108">
    <property type="entry name" value="PROTEIN_KINASE_ST"/>
    <property type="match status" value="1"/>
</dbReference>
<keyword evidence="11 16" id="KW-0067">ATP-binding</keyword>
<proteinExistence type="inferred from homology"/>
<dbReference type="GO" id="GO:0004674">
    <property type="term" value="F:protein serine/threonine kinase activity"/>
    <property type="evidence" value="ECO:0007669"/>
    <property type="project" value="UniProtKB-KW"/>
</dbReference>
<keyword evidence="9 16" id="KW-0547">Nucleotide-binding</keyword>
<dbReference type="InterPro" id="IPR000719">
    <property type="entry name" value="Prot_kinase_dom"/>
</dbReference>
<keyword evidence="10 20" id="KW-0418">Kinase</keyword>
<evidence type="ECO:0000313" key="21">
    <source>
        <dbReference type="Proteomes" id="UP000030645"/>
    </source>
</evidence>
<evidence type="ECO:0000256" key="4">
    <source>
        <dbReference type="ARBA" id="ARBA00022614"/>
    </source>
</evidence>
<dbReference type="Gene3D" id="1.10.510.10">
    <property type="entry name" value="Transferase(Phosphotransferase) domain 1"/>
    <property type="match status" value="1"/>
</dbReference>
<dbReference type="FunFam" id="3.80.10.10:FF:000041">
    <property type="entry name" value="LRR receptor-like serine/threonine-protein kinase ERECTA"/>
    <property type="match status" value="1"/>
</dbReference>
<dbReference type="InterPro" id="IPR008271">
    <property type="entry name" value="Ser/Thr_kinase_AS"/>
</dbReference>
<dbReference type="Pfam" id="PF13855">
    <property type="entry name" value="LRR_8"/>
    <property type="match status" value="1"/>
</dbReference>
<evidence type="ECO:0000256" key="3">
    <source>
        <dbReference type="ARBA" id="ARBA00022527"/>
    </source>
</evidence>
<keyword evidence="15" id="KW-0012">Acyltransferase</keyword>
<dbReference type="Pfam" id="PF07714">
    <property type="entry name" value="PK_Tyr_Ser-Thr"/>
    <property type="match status" value="1"/>
</dbReference>
<keyword evidence="6 17" id="KW-0812">Transmembrane</keyword>
<keyword evidence="14" id="KW-0325">Glycoprotein</keyword>
<dbReference type="InterPro" id="IPR032675">
    <property type="entry name" value="LRR_dom_sf"/>
</dbReference>
<sequence>MATESRYAWHIGPECIKINIAGLENGTKWFMKNSTTQVIEPPSTLEEEEEPLPEEFVLVEKTEPDGVIEQIIFSSGGEVDVYDLQSLCDKVGWPRRPLSKLAAALKNSYMVATLHSVRKFPGSAGSEQNDQKKLIGMARATSDHAFNATIWDVLVDPSYQGQGLGKALVEKLIRALLQRDIGNITLFADSQVVEFYRNLGFEPDPEGIKVKALKSVWRELEDPFKRLNWKKKDPCNSSWTGVICSLNPDLEDGYLHIQELRLLNMNLSGKLAPELGQFSHITILNFMWNNISGSIPKEIGNMTSLRLLLLSGNQISGSLPDELGNLQNITKFQLDINCISGPIPKSFANLRNVKHFHMNNNSISGQIPPELYKLPELVHFLFDNNNLSGYLPTELFQMPNIRILALRNCNLQGSIPDFSRIPGLRYLDLSSNHLSGSLPTNRFSENMTTIDLSKNALNGSIPLNFSGLPRLQRLSLENNSLSGTIPSTFWQNIIFGPDTKLTLNLQNNLLSNISGSLYPPPNVTIKLQGNPICTRETELDIVRFCGPSDGDLEESPGNSSSYSPNGCKPQSCPSSESFEYVPESPIPCYCAAPLGVGMRLRSPSFSDFRPFIGELRSLLTTSLALDLYQLVIDSFIWQEGPRLQLYIKLFPQYSNDSGTFNGTELERIMNRFATFLFPPTDTFGPYDLLNFTLRGPYENVVFVHSGSGMSKGLLIGIVLGAIFCGITIFLAVAFVLSKTYPKFQEIFVKKKQTGGKISCKVEGVKGFSFGELERATSSFNITCEVGKGGYGKVYKGILTDGTVVAVKRAQQGSLQGEREFFTEIELLSRVHHRNLVSLVGYCDKEREQMLVYEFMANGSLHNLLSARFRSSLSFEMRMRIALDSAKGILYLHTEADPPIIHRDIKANNILLDSKFTAKVSDFGISRLAPVSDTKGSETAHVSTVVKGTPVSNAATILQ</sequence>
<evidence type="ECO:0000256" key="6">
    <source>
        <dbReference type="ARBA" id="ARBA00022692"/>
    </source>
</evidence>
<dbReference type="FunFam" id="3.40.630.30:FF:000059">
    <property type="entry name" value="Putative acetyltransferase NSI"/>
    <property type="match status" value="1"/>
</dbReference>
<dbReference type="Gene3D" id="3.80.10.10">
    <property type="entry name" value="Ribonuclease Inhibitor"/>
    <property type="match status" value="1"/>
</dbReference>
<evidence type="ECO:0000256" key="8">
    <source>
        <dbReference type="ARBA" id="ARBA00022737"/>
    </source>
</evidence>
<gene>
    <name evidence="20" type="ORF">L484_008760</name>
</gene>
<dbReference type="SUPFAM" id="SSF55729">
    <property type="entry name" value="Acyl-CoA N-acyltransferases (Nat)"/>
    <property type="match status" value="1"/>
</dbReference>
<dbReference type="PROSITE" id="PS00107">
    <property type="entry name" value="PROTEIN_KINASE_ATP"/>
    <property type="match status" value="1"/>
</dbReference>
<dbReference type="Gene3D" id="3.30.200.20">
    <property type="entry name" value="Phosphorylase Kinase, domain 1"/>
    <property type="match status" value="1"/>
</dbReference>
<dbReference type="InterPro" id="IPR017441">
    <property type="entry name" value="Protein_kinase_ATP_BS"/>
</dbReference>
<evidence type="ECO:0000256" key="9">
    <source>
        <dbReference type="ARBA" id="ARBA00022741"/>
    </source>
</evidence>
<dbReference type="SMART" id="SM00369">
    <property type="entry name" value="LRR_TYP"/>
    <property type="match status" value="4"/>
</dbReference>
<dbReference type="SMART" id="SM00220">
    <property type="entry name" value="S_TKc"/>
    <property type="match status" value="1"/>
</dbReference>
<comment type="similarity">
    <text evidence="2">Belongs to the acetyltransferase family.</text>
</comment>
<dbReference type="GO" id="GO:0005634">
    <property type="term" value="C:nucleus"/>
    <property type="evidence" value="ECO:0007669"/>
    <property type="project" value="UniProtKB-ARBA"/>
</dbReference>
<evidence type="ECO:0000256" key="17">
    <source>
        <dbReference type="SAM" id="Phobius"/>
    </source>
</evidence>
<evidence type="ECO:0000256" key="7">
    <source>
        <dbReference type="ARBA" id="ARBA00022729"/>
    </source>
</evidence>
<evidence type="ECO:0000256" key="13">
    <source>
        <dbReference type="ARBA" id="ARBA00023136"/>
    </source>
</evidence>
<evidence type="ECO:0000256" key="11">
    <source>
        <dbReference type="ARBA" id="ARBA00022840"/>
    </source>
</evidence>
<dbReference type="Gene3D" id="3.40.630.30">
    <property type="match status" value="1"/>
</dbReference>
<reference evidence="21" key="1">
    <citation type="submission" date="2013-01" db="EMBL/GenBank/DDBJ databases">
        <title>Draft Genome Sequence of a Mulberry Tree, Morus notabilis C.K. Schneid.</title>
        <authorList>
            <person name="He N."/>
            <person name="Zhao S."/>
        </authorList>
    </citation>
    <scope>NUCLEOTIDE SEQUENCE</scope>
</reference>
<organism evidence="20 21">
    <name type="scientific">Morus notabilis</name>
    <dbReference type="NCBI Taxonomy" id="981085"/>
    <lineage>
        <taxon>Eukaryota</taxon>
        <taxon>Viridiplantae</taxon>
        <taxon>Streptophyta</taxon>
        <taxon>Embryophyta</taxon>
        <taxon>Tracheophyta</taxon>
        <taxon>Spermatophyta</taxon>
        <taxon>Magnoliopsida</taxon>
        <taxon>eudicotyledons</taxon>
        <taxon>Gunneridae</taxon>
        <taxon>Pentapetalae</taxon>
        <taxon>rosids</taxon>
        <taxon>fabids</taxon>
        <taxon>Rosales</taxon>
        <taxon>Moraceae</taxon>
        <taxon>Moreae</taxon>
        <taxon>Morus</taxon>
    </lineage>
</organism>
<evidence type="ECO:0000313" key="20">
    <source>
        <dbReference type="EMBL" id="EXB75307.1"/>
    </source>
</evidence>
<evidence type="ECO:0000256" key="5">
    <source>
        <dbReference type="ARBA" id="ARBA00022679"/>
    </source>
</evidence>
<dbReference type="eggNOG" id="ENOG502QTAM">
    <property type="taxonomic scope" value="Eukaryota"/>
</dbReference>
<dbReference type="InterPro" id="IPR001611">
    <property type="entry name" value="Leu-rich_rpt"/>
</dbReference>
<dbReference type="AlphaFoldDB" id="W9RFV2"/>
<dbReference type="InterPro" id="IPR016181">
    <property type="entry name" value="Acyl_CoA_acyltransferase"/>
</dbReference>
<dbReference type="EMBL" id="KE344675">
    <property type="protein sequence ID" value="EXB75307.1"/>
    <property type="molecule type" value="Genomic_DNA"/>
</dbReference>
<feature type="domain" description="N-acetyltransferase" evidence="19">
    <location>
        <begin position="71"/>
        <end position="223"/>
    </location>
</feature>
<keyword evidence="13 17" id="KW-0472">Membrane</keyword>
<dbReference type="CDD" id="cd04301">
    <property type="entry name" value="NAT_SF"/>
    <property type="match status" value="1"/>
</dbReference>
<dbReference type="GO" id="GO:0005524">
    <property type="term" value="F:ATP binding"/>
    <property type="evidence" value="ECO:0007669"/>
    <property type="project" value="UniProtKB-UniRule"/>
</dbReference>
<evidence type="ECO:0000259" key="19">
    <source>
        <dbReference type="PROSITE" id="PS51186"/>
    </source>
</evidence>
<feature type="transmembrane region" description="Helical" evidence="17">
    <location>
        <begin position="713"/>
        <end position="736"/>
    </location>
</feature>
<keyword evidence="4" id="KW-0433">Leucine-rich repeat</keyword>
<dbReference type="GO" id="GO:0016020">
    <property type="term" value="C:membrane"/>
    <property type="evidence" value="ECO:0007669"/>
    <property type="project" value="UniProtKB-SubCell"/>
</dbReference>
<dbReference type="InterPro" id="IPR003591">
    <property type="entry name" value="Leu-rich_rpt_typical-subtyp"/>
</dbReference>
<keyword evidence="21" id="KW-1185">Reference proteome</keyword>
<evidence type="ECO:0000256" key="12">
    <source>
        <dbReference type="ARBA" id="ARBA00022989"/>
    </source>
</evidence>
<name>W9RFV2_9ROSA</name>
<dbReference type="SUPFAM" id="SSF56112">
    <property type="entry name" value="Protein kinase-like (PK-like)"/>
    <property type="match status" value="1"/>
</dbReference>
<dbReference type="GO" id="GO:0005737">
    <property type="term" value="C:cytoplasm"/>
    <property type="evidence" value="ECO:0007669"/>
    <property type="project" value="UniProtKB-ARBA"/>
</dbReference>
<dbReference type="InterPro" id="IPR000182">
    <property type="entry name" value="GNAT_dom"/>
</dbReference>
<keyword evidence="7" id="KW-0732">Signal</keyword>
<feature type="binding site" evidence="16">
    <location>
        <position position="807"/>
    </location>
    <ligand>
        <name>ATP</name>
        <dbReference type="ChEBI" id="CHEBI:30616"/>
    </ligand>
</feature>
<evidence type="ECO:0000256" key="1">
    <source>
        <dbReference type="ARBA" id="ARBA00004167"/>
    </source>
</evidence>
<dbReference type="PROSITE" id="PS51186">
    <property type="entry name" value="GNAT"/>
    <property type="match status" value="1"/>
</dbReference>
<dbReference type="SUPFAM" id="SSF52058">
    <property type="entry name" value="L domain-like"/>
    <property type="match status" value="1"/>
</dbReference>
<evidence type="ECO:0000256" key="16">
    <source>
        <dbReference type="PROSITE-ProRule" id="PRU10141"/>
    </source>
</evidence>
<dbReference type="PROSITE" id="PS50011">
    <property type="entry name" value="PROTEIN_KINASE_DOM"/>
    <property type="match status" value="1"/>
</dbReference>
<keyword evidence="3" id="KW-0723">Serine/threonine-protein kinase</keyword>
<protein>
    <submittedName>
        <fullName evidence="20">Putative LRR receptor-like serine/threonine-protein kinase</fullName>
    </submittedName>
</protein>
<feature type="domain" description="Protein kinase" evidence="18">
    <location>
        <begin position="779"/>
        <end position="958"/>
    </location>
</feature>